<comment type="caution">
    <text evidence="1">The sequence shown here is derived from an EMBL/GenBank/DDBJ whole genome shotgun (WGS) entry which is preliminary data.</text>
</comment>
<evidence type="ECO:0000313" key="2">
    <source>
        <dbReference type="Proteomes" id="UP000798662"/>
    </source>
</evidence>
<protein>
    <submittedName>
        <fullName evidence="1">Uncharacterized protein</fullName>
    </submittedName>
</protein>
<gene>
    <name evidence="1" type="ORF">I4F81_012091</name>
</gene>
<sequence>MAAPCAAWVSAFPGVRVSSPYRAAPARALAAAATATGSPDVLTITLMGRPLLSVILSAPALAAALAAPQTVMTADPIHVVMQRTLEPPACVFRSAAEAAEAKHSSKPAMEVLNAHFREAVTHTWWWSTADIHSRLDRAIESQLAAAVGPSGVATVDLFETFSEVVVTALLSVLVGDSFAATSGREVAVALRQWERSAWSLPWVLAPTTARRLHPGIEATYARAYQPILDAVTAVMEKKEAVQPGTYLDDLFQTLNRAGQTGIVRPTHVATQVISALFAAHVNMHASGAWTVAHVAAHADLTAAAAAEVAVADAGRPPPVASERRSPTGLPVTEAVWAEALRSNAVTLAIRVTRAPFHVPSSIPAVAGSTSGAKGGGDSHPGWTIPGDGHLVALSVAHANTGTDYYGATGSVADPHRFVPPATRSWQAAEADRRLVLFGGGVHVCIGRRIAEDVLGRVWRAFFREHNRVELVGCEGGLPPADFLRASTTAQPTRPVYVRLRRRPSAER</sequence>
<keyword evidence="2" id="KW-1185">Reference proteome</keyword>
<organism evidence="1 2">
    <name type="scientific">Pyropia yezoensis</name>
    <name type="common">Susabi-nori</name>
    <name type="synonym">Porphyra yezoensis</name>
    <dbReference type="NCBI Taxonomy" id="2788"/>
    <lineage>
        <taxon>Eukaryota</taxon>
        <taxon>Rhodophyta</taxon>
        <taxon>Bangiophyceae</taxon>
        <taxon>Bangiales</taxon>
        <taxon>Bangiaceae</taxon>
        <taxon>Pyropia</taxon>
    </lineage>
</organism>
<dbReference type="Proteomes" id="UP000798662">
    <property type="component" value="Chromosome 3"/>
</dbReference>
<evidence type="ECO:0000313" key="1">
    <source>
        <dbReference type="EMBL" id="KAK1869618.1"/>
    </source>
</evidence>
<dbReference type="EMBL" id="CM020620">
    <property type="protein sequence ID" value="KAK1869618.1"/>
    <property type="molecule type" value="Genomic_DNA"/>
</dbReference>
<proteinExistence type="predicted"/>
<accession>A0ACC3CHP4</accession>
<name>A0ACC3CHP4_PYRYE</name>
<reference evidence="1" key="1">
    <citation type="submission" date="2019-11" db="EMBL/GenBank/DDBJ databases">
        <title>Nori genome reveals adaptations in red seaweeds to the harsh intertidal environment.</title>
        <authorList>
            <person name="Wang D."/>
            <person name="Mao Y."/>
        </authorList>
    </citation>
    <scope>NUCLEOTIDE SEQUENCE</scope>
    <source>
        <tissue evidence="1">Gametophyte</tissue>
    </source>
</reference>